<evidence type="ECO:0000256" key="4">
    <source>
        <dbReference type="ARBA" id="ARBA00022516"/>
    </source>
</evidence>
<comment type="caution">
    <text evidence="13">The sequence shown here is derived from an EMBL/GenBank/DDBJ whole genome shotgun (WGS) entry which is preliminary data.</text>
</comment>
<gene>
    <name evidence="11 13" type="primary">acpS</name>
    <name evidence="13" type="ORF">IAC75_00450</name>
</gene>
<dbReference type="PANTHER" id="PTHR12215">
    <property type="entry name" value="PHOSPHOPANTETHEINE TRANSFERASE"/>
    <property type="match status" value="1"/>
</dbReference>
<evidence type="ECO:0000256" key="3">
    <source>
        <dbReference type="ARBA" id="ARBA00022490"/>
    </source>
</evidence>
<keyword evidence="9 11" id="KW-0443">Lipid metabolism</keyword>
<dbReference type="Proteomes" id="UP000886812">
    <property type="component" value="Unassembled WGS sequence"/>
</dbReference>
<evidence type="ECO:0000256" key="8">
    <source>
        <dbReference type="ARBA" id="ARBA00022842"/>
    </source>
</evidence>
<dbReference type="SUPFAM" id="SSF56214">
    <property type="entry name" value="4'-phosphopantetheinyl transferase"/>
    <property type="match status" value="1"/>
</dbReference>
<dbReference type="InterPro" id="IPR004568">
    <property type="entry name" value="Ppantetheine-prot_Trfase_dom"/>
</dbReference>
<comment type="cofactor">
    <cofactor evidence="1 11">
        <name>Mg(2+)</name>
        <dbReference type="ChEBI" id="CHEBI:18420"/>
    </cofactor>
</comment>
<evidence type="ECO:0000256" key="11">
    <source>
        <dbReference type="HAMAP-Rule" id="MF_00101"/>
    </source>
</evidence>
<keyword evidence="8 11" id="KW-0460">Magnesium</keyword>
<proteinExistence type="inferred from homology"/>
<dbReference type="InterPro" id="IPR008278">
    <property type="entry name" value="4-PPantetheinyl_Trfase_dom"/>
</dbReference>
<dbReference type="HAMAP" id="MF_00101">
    <property type="entry name" value="AcpS"/>
    <property type="match status" value="1"/>
</dbReference>
<organism evidence="13 14">
    <name type="scientific">Candidatus Spyradosoma merdigallinarum</name>
    <dbReference type="NCBI Taxonomy" id="2840950"/>
    <lineage>
        <taxon>Bacteria</taxon>
        <taxon>Pseudomonadati</taxon>
        <taxon>Verrucomicrobiota</taxon>
        <taxon>Opitutia</taxon>
        <taxon>Opitutia incertae sedis</taxon>
        <taxon>Candidatus Spyradosoma</taxon>
    </lineage>
</organism>
<comment type="similarity">
    <text evidence="11">Belongs to the P-Pant transferase superfamily. AcpS family.</text>
</comment>
<evidence type="ECO:0000256" key="6">
    <source>
        <dbReference type="ARBA" id="ARBA00022723"/>
    </source>
</evidence>
<keyword evidence="6 11" id="KW-0479">Metal-binding</keyword>
<accession>A0A9D1T0B3</accession>
<evidence type="ECO:0000256" key="1">
    <source>
        <dbReference type="ARBA" id="ARBA00001946"/>
    </source>
</evidence>
<feature type="domain" description="4'-phosphopantetheinyl transferase" evidence="12">
    <location>
        <begin position="26"/>
        <end position="115"/>
    </location>
</feature>
<reference evidence="13" key="1">
    <citation type="submission" date="2020-10" db="EMBL/GenBank/DDBJ databases">
        <authorList>
            <person name="Gilroy R."/>
        </authorList>
    </citation>
    <scope>NUCLEOTIDE SEQUENCE</scope>
    <source>
        <strain evidence="13">10669</strain>
    </source>
</reference>
<comment type="function">
    <text evidence="11">Transfers the 4'-phosphopantetheine moiety from coenzyme A to a Ser of acyl-carrier-protein.</text>
</comment>
<evidence type="ECO:0000313" key="13">
    <source>
        <dbReference type="EMBL" id="HIV03608.1"/>
    </source>
</evidence>
<dbReference type="InterPro" id="IPR050559">
    <property type="entry name" value="P-Pant_transferase_sf"/>
</dbReference>
<dbReference type="NCBIfam" id="TIGR00556">
    <property type="entry name" value="pantethn_trn"/>
    <property type="match status" value="1"/>
</dbReference>
<keyword evidence="5 11" id="KW-0808">Transferase</keyword>
<sequence>MDTPEESGIFPAFPPIPAGTNVVAAGIDIESAARVRRALERSGTVFAEKVFTPEETALCRSRGNAQWASFAARWAAKEAFSKALGTGVGAEFSLTDFGVLCDERGAPVPQLSARAEKALRERGGARVLISLTHARDVAAAIVLFVS</sequence>
<dbReference type="EC" id="2.7.8.7" evidence="11"/>
<evidence type="ECO:0000259" key="12">
    <source>
        <dbReference type="Pfam" id="PF01648"/>
    </source>
</evidence>
<dbReference type="EMBL" id="DVOG01000016">
    <property type="protein sequence ID" value="HIV03608.1"/>
    <property type="molecule type" value="Genomic_DNA"/>
</dbReference>
<evidence type="ECO:0000313" key="14">
    <source>
        <dbReference type="Proteomes" id="UP000886812"/>
    </source>
</evidence>
<evidence type="ECO:0000256" key="10">
    <source>
        <dbReference type="ARBA" id="ARBA00023160"/>
    </source>
</evidence>
<comment type="subcellular location">
    <subcellularLocation>
        <location evidence="11">Cytoplasm</location>
    </subcellularLocation>
</comment>
<name>A0A9D1T0B3_9BACT</name>
<dbReference type="Pfam" id="PF01648">
    <property type="entry name" value="ACPS"/>
    <property type="match status" value="1"/>
</dbReference>
<reference evidence="13" key="2">
    <citation type="journal article" date="2021" name="PeerJ">
        <title>Extensive microbial diversity within the chicken gut microbiome revealed by metagenomics and culture.</title>
        <authorList>
            <person name="Gilroy R."/>
            <person name="Ravi A."/>
            <person name="Getino M."/>
            <person name="Pursley I."/>
            <person name="Horton D.L."/>
            <person name="Alikhan N.F."/>
            <person name="Baker D."/>
            <person name="Gharbi K."/>
            <person name="Hall N."/>
            <person name="Watson M."/>
            <person name="Adriaenssens E.M."/>
            <person name="Foster-Nyarko E."/>
            <person name="Jarju S."/>
            <person name="Secka A."/>
            <person name="Antonio M."/>
            <person name="Oren A."/>
            <person name="Chaudhuri R.R."/>
            <person name="La Ragione R."/>
            <person name="Hildebrand F."/>
            <person name="Pallen M.J."/>
        </authorList>
    </citation>
    <scope>NUCLEOTIDE SEQUENCE</scope>
    <source>
        <strain evidence="13">10669</strain>
    </source>
</reference>
<dbReference type="AlphaFoldDB" id="A0A9D1T0B3"/>
<evidence type="ECO:0000256" key="7">
    <source>
        <dbReference type="ARBA" id="ARBA00022832"/>
    </source>
</evidence>
<evidence type="ECO:0000256" key="5">
    <source>
        <dbReference type="ARBA" id="ARBA00022679"/>
    </source>
</evidence>
<feature type="binding site" evidence="11">
    <location>
        <position position="78"/>
    </location>
    <ligand>
        <name>Mg(2+)</name>
        <dbReference type="ChEBI" id="CHEBI:18420"/>
    </ligand>
</feature>
<keyword evidence="7 11" id="KW-0276">Fatty acid metabolism</keyword>
<dbReference type="NCBIfam" id="TIGR00516">
    <property type="entry name" value="acpS"/>
    <property type="match status" value="1"/>
</dbReference>
<dbReference type="InterPro" id="IPR037143">
    <property type="entry name" value="4-PPantetheinyl_Trfase_dom_sf"/>
</dbReference>
<keyword evidence="3 11" id="KW-0963">Cytoplasm</keyword>
<dbReference type="GO" id="GO:0005829">
    <property type="term" value="C:cytosol"/>
    <property type="evidence" value="ECO:0007669"/>
    <property type="project" value="TreeGrafter"/>
</dbReference>
<dbReference type="GO" id="GO:0008897">
    <property type="term" value="F:holo-[acyl-carrier-protein] synthase activity"/>
    <property type="evidence" value="ECO:0007669"/>
    <property type="project" value="UniProtKB-UniRule"/>
</dbReference>
<dbReference type="Gene3D" id="3.90.470.20">
    <property type="entry name" value="4'-phosphopantetheinyl transferase domain"/>
    <property type="match status" value="1"/>
</dbReference>
<dbReference type="GO" id="GO:0019878">
    <property type="term" value="P:lysine biosynthetic process via aminoadipic acid"/>
    <property type="evidence" value="ECO:0007669"/>
    <property type="project" value="TreeGrafter"/>
</dbReference>
<keyword evidence="4 11" id="KW-0444">Lipid biosynthesis</keyword>
<dbReference type="GO" id="GO:0006633">
    <property type="term" value="P:fatty acid biosynthetic process"/>
    <property type="evidence" value="ECO:0007669"/>
    <property type="project" value="UniProtKB-UniRule"/>
</dbReference>
<feature type="binding site" evidence="11">
    <location>
        <position position="28"/>
    </location>
    <ligand>
        <name>Mg(2+)</name>
        <dbReference type="ChEBI" id="CHEBI:18420"/>
    </ligand>
</feature>
<dbReference type="PANTHER" id="PTHR12215:SF10">
    <property type="entry name" value="L-AMINOADIPATE-SEMIALDEHYDE DEHYDROGENASE-PHOSPHOPANTETHEINYL TRANSFERASE"/>
    <property type="match status" value="1"/>
</dbReference>
<evidence type="ECO:0000256" key="2">
    <source>
        <dbReference type="ARBA" id="ARBA00010990"/>
    </source>
</evidence>
<comment type="catalytic activity">
    <reaction evidence="11">
        <text>apo-[ACP] + CoA = holo-[ACP] + adenosine 3',5'-bisphosphate + H(+)</text>
        <dbReference type="Rhea" id="RHEA:12068"/>
        <dbReference type="Rhea" id="RHEA-COMP:9685"/>
        <dbReference type="Rhea" id="RHEA-COMP:9690"/>
        <dbReference type="ChEBI" id="CHEBI:15378"/>
        <dbReference type="ChEBI" id="CHEBI:29999"/>
        <dbReference type="ChEBI" id="CHEBI:57287"/>
        <dbReference type="ChEBI" id="CHEBI:58343"/>
        <dbReference type="ChEBI" id="CHEBI:64479"/>
        <dbReference type="EC" id="2.7.8.7"/>
    </reaction>
</comment>
<comment type="similarity">
    <text evidence="2">Belongs to the P-Pant transferase superfamily. Gsp/Sfp/HetI/AcpT family.</text>
</comment>
<evidence type="ECO:0000256" key="9">
    <source>
        <dbReference type="ARBA" id="ARBA00023098"/>
    </source>
</evidence>
<protein>
    <recommendedName>
        <fullName evidence="11">Holo-[acyl-carrier-protein] synthase</fullName>
        <shortName evidence="11">Holo-ACP synthase</shortName>
        <ecNumber evidence="11">2.7.8.7</ecNumber>
    </recommendedName>
    <alternativeName>
        <fullName evidence="11">4'-phosphopantetheinyl transferase AcpS</fullName>
    </alternativeName>
</protein>
<keyword evidence="10 11" id="KW-0275">Fatty acid biosynthesis</keyword>
<dbReference type="InterPro" id="IPR002582">
    <property type="entry name" value="ACPS"/>
</dbReference>
<dbReference type="GO" id="GO:0000287">
    <property type="term" value="F:magnesium ion binding"/>
    <property type="evidence" value="ECO:0007669"/>
    <property type="project" value="UniProtKB-UniRule"/>
</dbReference>